<gene>
    <name evidence="3" type="primary">LOC100741289</name>
</gene>
<evidence type="ECO:0000313" key="2">
    <source>
        <dbReference type="Proteomes" id="UP000515180"/>
    </source>
</evidence>
<evidence type="ECO:0000256" key="1">
    <source>
        <dbReference type="SAM" id="SignalP"/>
    </source>
</evidence>
<feature type="chain" id="PRO_5028290034" evidence="1">
    <location>
        <begin position="30"/>
        <end position="109"/>
    </location>
</feature>
<feature type="signal peptide" evidence="1">
    <location>
        <begin position="1"/>
        <end position="29"/>
    </location>
</feature>
<keyword evidence="2" id="KW-1185">Reference proteome</keyword>
<dbReference type="OrthoDB" id="5548448at2759"/>
<dbReference type="RefSeq" id="XP_003485566.2">
    <property type="nucleotide sequence ID" value="XM_003485518.4"/>
</dbReference>
<accession>A0A6P3DRT4</accession>
<evidence type="ECO:0000313" key="3">
    <source>
        <dbReference type="RefSeq" id="XP_003485566.2"/>
    </source>
</evidence>
<dbReference type="AlphaFoldDB" id="A0A6P3DRT4"/>
<protein>
    <submittedName>
        <fullName evidence="3">Exportin-4</fullName>
    </submittedName>
</protein>
<keyword evidence="1" id="KW-0732">Signal</keyword>
<dbReference type="KEGG" id="bim:100741289"/>
<proteinExistence type="predicted"/>
<dbReference type="GeneID" id="100741289"/>
<organism evidence="2 3">
    <name type="scientific">Bombus impatiens</name>
    <name type="common">Bumblebee</name>
    <dbReference type="NCBI Taxonomy" id="132113"/>
    <lineage>
        <taxon>Eukaryota</taxon>
        <taxon>Metazoa</taxon>
        <taxon>Ecdysozoa</taxon>
        <taxon>Arthropoda</taxon>
        <taxon>Hexapoda</taxon>
        <taxon>Insecta</taxon>
        <taxon>Pterygota</taxon>
        <taxon>Neoptera</taxon>
        <taxon>Endopterygota</taxon>
        <taxon>Hymenoptera</taxon>
        <taxon>Apocrita</taxon>
        <taxon>Aculeata</taxon>
        <taxon>Apoidea</taxon>
        <taxon>Anthophila</taxon>
        <taxon>Apidae</taxon>
        <taxon>Bombus</taxon>
        <taxon>Pyrobombus</taxon>
    </lineage>
</organism>
<dbReference type="Proteomes" id="UP000515180">
    <property type="component" value="Unplaced"/>
</dbReference>
<sequence>MQNGRPKSEIMAPFLNLVITVILTRQVDSYFISKVCISIYYLICCYQDKYNQIVQNLLPTQSNEQVAHRLANAFKKLTEHINFLWKYVCRDKERFKNSFDEFVANYRNF</sequence>
<reference evidence="3" key="1">
    <citation type="submission" date="2025-08" db="UniProtKB">
        <authorList>
            <consortium name="RefSeq"/>
        </authorList>
    </citation>
    <scope>IDENTIFICATION</scope>
</reference>
<name>A0A6P3DRT4_BOMIM</name>